<evidence type="ECO:0000313" key="2">
    <source>
        <dbReference type="Proteomes" id="UP000576480"/>
    </source>
</evidence>
<gene>
    <name evidence="1" type="ORF">HKBW3S43_01546</name>
</gene>
<name>A0A6V8PTZ7_9ACTN</name>
<comment type="caution">
    <text evidence="1">The sequence shown here is derived from an EMBL/GenBank/DDBJ whole genome shotgun (WGS) entry which is preliminary data.</text>
</comment>
<organism evidence="1 2">
    <name type="scientific">Candidatus Hakubella thermalkaliphila</name>
    <dbReference type="NCBI Taxonomy" id="2754717"/>
    <lineage>
        <taxon>Bacteria</taxon>
        <taxon>Bacillati</taxon>
        <taxon>Actinomycetota</taxon>
        <taxon>Actinomycetota incertae sedis</taxon>
        <taxon>Candidatus Hakubellales</taxon>
        <taxon>Candidatus Hakubellaceae</taxon>
        <taxon>Candidatus Hakubella</taxon>
    </lineage>
</organism>
<dbReference type="AlphaFoldDB" id="A0A6V8PTZ7"/>
<dbReference type="EMBL" id="BLSB01000204">
    <property type="protein sequence ID" value="GFP35757.1"/>
    <property type="molecule type" value="Genomic_DNA"/>
</dbReference>
<proteinExistence type="predicted"/>
<accession>A0A6V8PTZ7</accession>
<evidence type="ECO:0000313" key="1">
    <source>
        <dbReference type="EMBL" id="GFP35757.1"/>
    </source>
</evidence>
<reference evidence="1 2" key="1">
    <citation type="journal article" date="2020" name="Front. Microbiol.">
        <title>Single-cell genomics of novel Actinobacteria with the Wood-Ljungdahl pathway discovered in a serpentinizing system.</title>
        <authorList>
            <person name="Merino N."/>
            <person name="Kawai M."/>
            <person name="Boyd E.S."/>
            <person name="Colman D.R."/>
            <person name="McGlynn S.E."/>
            <person name="Nealson K.H."/>
            <person name="Kurokawa K."/>
            <person name="Hongoh Y."/>
        </authorList>
    </citation>
    <scope>NUCLEOTIDE SEQUENCE [LARGE SCALE GENOMIC DNA]</scope>
    <source>
        <strain evidence="1 2">S43</strain>
    </source>
</reference>
<protein>
    <submittedName>
        <fullName evidence="1">Uncharacterized protein</fullName>
    </submittedName>
</protein>
<dbReference type="Proteomes" id="UP000576480">
    <property type="component" value="Unassembled WGS sequence"/>
</dbReference>
<sequence>TYILPNLQKDEGEHHISCVVQLFFKDLLIIRGLHTIVRKLG</sequence>
<feature type="non-terminal residue" evidence="1">
    <location>
        <position position="1"/>
    </location>
</feature>